<evidence type="ECO:0000313" key="2">
    <source>
        <dbReference type="Proteomes" id="UP000035740"/>
    </source>
</evidence>
<dbReference type="OrthoDB" id="10675869at2759"/>
<dbReference type="Proteomes" id="UP000035740">
    <property type="component" value="Unassembled WGS sequence"/>
</dbReference>
<accession>A0A0J8DRC7</accession>
<dbReference type="AlphaFoldDB" id="A0A0J8DRC7"/>
<name>A0A0J8DRC7_BETVV</name>
<gene>
    <name evidence="1" type="ORF">BVRB_033070</name>
</gene>
<feature type="non-terminal residue" evidence="1">
    <location>
        <position position="50"/>
    </location>
</feature>
<sequence length="50" mass="5720">MELQKKSLDVMERGWCCLKRFNVSPHFTFVAQDWSSIVPKSFAVLSAEAT</sequence>
<keyword evidence="2" id="KW-1185">Reference proteome</keyword>
<reference evidence="1 2" key="1">
    <citation type="journal article" date="2014" name="Nature">
        <title>The genome of the recently domesticated crop plant sugar beet (Beta vulgaris).</title>
        <authorList>
            <person name="Dohm J.C."/>
            <person name="Minoche A.E."/>
            <person name="Holtgrawe D."/>
            <person name="Capella-Gutierrez S."/>
            <person name="Zakrzewski F."/>
            <person name="Tafer H."/>
            <person name="Rupp O."/>
            <person name="Sorensen T.R."/>
            <person name="Stracke R."/>
            <person name="Reinhardt R."/>
            <person name="Goesmann A."/>
            <person name="Kraft T."/>
            <person name="Schulz B."/>
            <person name="Stadler P.F."/>
            <person name="Schmidt T."/>
            <person name="Gabaldon T."/>
            <person name="Lehrach H."/>
            <person name="Weisshaar B."/>
            <person name="Himmelbauer H."/>
        </authorList>
    </citation>
    <scope>NUCLEOTIDE SEQUENCE [LARGE SCALE GENOMIC DNA]</scope>
    <source>
        <tissue evidence="1">Taproot</tissue>
    </source>
</reference>
<proteinExistence type="predicted"/>
<dbReference type="Gramene" id="KMS93280">
    <property type="protein sequence ID" value="KMS93280"/>
    <property type="gene ID" value="BVRB_033070"/>
</dbReference>
<dbReference type="EMBL" id="KQ104684">
    <property type="protein sequence ID" value="KMS93280.1"/>
    <property type="molecule type" value="Genomic_DNA"/>
</dbReference>
<organism evidence="1 2">
    <name type="scientific">Beta vulgaris subsp. vulgaris</name>
    <name type="common">Beet</name>
    <dbReference type="NCBI Taxonomy" id="3555"/>
    <lineage>
        <taxon>Eukaryota</taxon>
        <taxon>Viridiplantae</taxon>
        <taxon>Streptophyta</taxon>
        <taxon>Embryophyta</taxon>
        <taxon>Tracheophyta</taxon>
        <taxon>Spermatophyta</taxon>
        <taxon>Magnoliopsida</taxon>
        <taxon>eudicotyledons</taxon>
        <taxon>Gunneridae</taxon>
        <taxon>Pentapetalae</taxon>
        <taxon>Caryophyllales</taxon>
        <taxon>Chenopodiaceae</taxon>
        <taxon>Betoideae</taxon>
        <taxon>Beta</taxon>
    </lineage>
</organism>
<evidence type="ECO:0000313" key="1">
    <source>
        <dbReference type="EMBL" id="KMS93280.1"/>
    </source>
</evidence>
<protein>
    <submittedName>
        <fullName evidence="1">Uncharacterized protein</fullName>
    </submittedName>
</protein>